<feature type="region of interest" description="Disordered" evidence="1">
    <location>
        <begin position="53"/>
        <end position="80"/>
    </location>
</feature>
<name>S3CEP5_GLAL2</name>
<dbReference type="HOGENOM" id="CLU_2026974_0_0_1"/>
<evidence type="ECO:0000313" key="2">
    <source>
        <dbReference type="EMBL" id="EPE24967.1"/>
    </source>
</evidence>
<evidence type="ECO:0000313" key="3">
    <source>
        <dbReference type="Proteomes" id="UP000016922"/>
    </source>
</evidence>
<evidence type="ECO:0000256" key="1">
    <source>
        <dbReference type="SAM" id="MobiDB-lite"/>
    </source>
</evidence>
<dbReference type="KEGG" id="glz:GLAREA_11548"/>
<feature type="compositionally biased region" description="Basic and acidic residues" evidence="1">
    <location>
        <begin position="112"/>
        <end position="122"/>
    </location>
</feature>
<organism evidence="2 3">
    <name type="scientific">Glarea lozoyensis (strain ATCC 20868 / MF5171)</name>
    <dbReference type="NCBI Taxonomy" id="1116229"/>
    <lineage>
        <taxon>Eukaryota</taxon>
        <taxon>Fungi</taxon>
        <taxon>Dikarya</taxon>
        <taxon>Ascomycota</taxon>
        <taxon>Pezizomycotina</taxon>
        <taxon>Leotiomycetes</taxon>
        <taxon>Helotiales</taxon>
        <taxon>Helotiaceae</taxon>
        <taxon>Glarea</taxon>
    </lineage>
</organism>
<protein>
    <submittedName>
        <fullName evidence="2">Uncharacterized protein</fullName>
    </submittedName>
</protein>
<dbReference type="RefSeq" id="XP_008087882.1">
    <property type="nucleotide sequence ID" value="XM_008089691.1"/>
</dbReference>
<gene>
    <name evidence="2" type="ORF">GLAREA_11548</name>
</gene>
<keyword evidence="3" id="KW-1185">Reference proteome</keyword>
<feature type="region of interest" description="Disordered" evidence="1">
    <location>
        <begin position="97"/>
        <end position="122"/>
    </location>
</feature>
<proteinExistence type="predicted"/>
<sequence>MEHWVHSEWGNGYQLSSRRRGVRRQGLCSLERGSEAFELEVMIMSILQQDSNYSDSSSELSFHKGGSDRNIVSTEQLPNNSEAKCVGKDITRIDALLPSHATKKRPQSSKSRLFDVDLRRDA</sequence>
<dbReference type="Proteomes" id="UP000016922">
    <property type="component" value="Unassembled WGS sequence"/>
</dbReference>
<dbReference type="AlphaFoldDB" id="S3CEP5"/>
<accession>S3CEP5</accession>
<dbReference type="GeneID" id="19470589"/>
<feature type="compositionally biased region" description="Polar residues" evidence="1">
    <location>
        <begin position="70"/>
        <end position="80"/>
    </location>
</feature>
<reference evidence="2 3" key="1">
    <citation type="journal article" date="2013" name="BMC Genomics">
        <title>Genomics-driven discovery of the pneumocandin biosynthetic gene cluster in the fungus Glarea lozoyensis.</title>
        <authorList>
            <person name="Chen L."/>
            <person name="Yue Q."/>
            <person name="Zhang X."/>
            <person name="Xiang M."/>
            <person name="Wang C."/>
            <person name="Li S."/>
            <person name="Che Y."/>
            <person name="Ortiz-Lopez F.J."/>
            <person name="Bills G.F."/>
            <person name="Liu X."/>
            <person name="An Z."/>
        </authorList>
    </citation>
    <scope>NUCLEOTIDE SEQUENCE [LARGE SCALE GENOMIC DNA]</scope>
    <source>
        <strain evidence="3">ATCC 20868 / MF5171</strain>
    </source>
</reference>
<dbReference type="EMBL" id="KE145372">
    <property type="protein sequence ID" value="EPE24967.1"/>
    <property type="molecule type" value="Genomic_DNA"/>
</dbReference>